<dbReference type="EMBL" id="KF900703">
    <property type="protein sequence ID" value="AIF04236.1"/>
    <property type="molecule type" value="Genomic_DNA"/>
</dbReference>
<dbReference type="PIRSF" id="PIRSF009160">
    <property type="entry name" value="UCP009160"/>
    <property type="match status" value="1"/>
</dbReference>
<dbReference type="AlphaFoldDB" id="A0A075GJP1"/>
<name>A0A075GJP1_9EURY</name>
<dbReference type="PANTHER" id="PTHR41282:SF1">
    <property type="entry name" value="CONSERVED TRANSMEMBRANE PROTEIN-RELATED"/>
    <property type="match status" value="1"/>
</dbReference>
<feature type="transmembrane region" description="Helical" evidence="1">
    <location>
        <begin position="155"/>
        <end position="176"/>
    </location>
</feature>
<dbReference type="Pfam" id="PF12811">
    <property type="entry name" value="BaxI_1"/>
    <property type="match status" value="1"/>
</dbReference>
<protein>
    <submittedName>
        <fullName evidence="2">Putative membrane protein</fullName>
    </submittedName>
</protein>
<reference evidence="2" key="1">
    <citation type="journal article" date="2014" name="Genome Biol. Evol.">
        <title>Pangenome evidence for extensive interdomain horizontal transfer affecting lineage core and shell genes in uncultured planktonic thaumarchaeota and euryarchaeota.</title>
        <authorList>
            <person name="Deschamps P."/>
            <person name="Zivanovic Y."/>
            <person name="Moreira D."/>
            <person name="Rodriguez-Valera F."/>
            <person name="Lopez-Garcia P."/>
        </authorList>
    </citation>
    <scope>NUCLEOTIDE SEQUENCE</scope>
</reference>
<sequence>MRSGNPALNDETFAPSSYQEKPWWDGFDIADESTTMSIEGTAEKTGILLGITVLTALVTAFSMPESMPLMMIGWIGGFITAMIVIFTRSTNPILICIYAAFEGMALGGITWFYESIDGMAGIGIVAALLTFCILGAMITLYRFGLIHWDRNTAIAVRSALLGILLVYLITAIGFLFGFEIPYIHGAGPIGIAFSVFVIGIAAFCLAADFDFIERGVLSGSPKELEWRAAFGLMVTLIWLYLEILHLLAKIAIATR</sequence>
<keyword evidence="1" id="KW-0812">Transmembrane</keyword>
<keyword evidence="1" id="KW-0472">Membrane</keyword>
<feature type="transmembrane region" description="Helical" evidence="1">
    <location>
        <begin position="69"/>
        <end position="86"/>
    </location>
</feature>
<feature type="transmembrane region" description="Helical" evidence="1">
    <location>
        <begin position="119"/>
        <end position="143"/>
    </location>
</feature>
<evidence type="ECO:0000256" key="1">
    <source>
        <dbReference type="SAM" id="Phobius"/>
    </source>
</evidence>
<feature type="transmembrane region" description="Helical" evidence="1">
    <location>
        <begin position="182"/>
        <end position="207"/>
    </location>
</feature>
<feature type="transmembrane region" description="Helical" evidence="1">
    <location>
        <begin position="46"/>
        <end position="63"/>
    </location>
</feature>
<keyword evidence="1" id="KW-1133">Transmembrane helix</keyword>
<feature type="transmembrane region" description="Helical" evidence="1">
    <location>
        <begin position="93"/>
        <end position="113"/>
    </location>
</feature>
<dbReference type="PANTHER" id="PTHR41282">
    <property type="entry name" value="CONSERVED TRANSMEMBRANE PROTEIN-RELATED"/>
    <property type="match status" value="1"/>
</dbReference>
<evidence type="ECO:0000313" key="2">
    <source>
        <dbReference type="EMBL" id="AIF04236.1"/>
    </source>
</evidence>
<proteinExistence type="predicted"/>
<accession>A0A075GJP1</accession>
<dbReference type="InterPro" id="IPR010539">
    <property type="entry name" value="BaxI_1-like"/>
</dbReference>
<organism evidence="2">
    <name type="scientific">uncultured marine group II/III euryarchaeote KM3_172_F11</name>
    <dbReference type="NCBI Taxonomy" id="1457929"/>
    <lineage>
        <taxon>Archaea</taxon>
        <taxon>Methanobacteriati</taxon>
        <taxon>Methanobacteriota</taxon>
        <taxon>environmental samples</taxon>
    </lineage>
</organism>
<feature type="transmembrane region" description="Helical" evidence="1">
    <location>
        <begin position="228"/>
        <end position="252"/>
    </location>
</feature>